<evidence type="ECO:0000259" key="1">
    <source>
        <dbReference type="Pfam" id="PF13503"/>
    </source>
</evidence>
<dbReference type="InterPro" id="IPR025391">
    <property type="entry name" value="DUF4123"/>
</dbReference>
<organism evidence="2 3">
    <name type="scientific">Aquabacterium soli</name>
    <dbReference type="NCBI Taxonomy" id="2493092"/>
    <lineage>
        <taxon>Bacteria</taxon>
        <taxon>Pseudomonadati</taxon>
        <taxon>Pseudomonadota</taxon>
        <taxon>Betaproteobacteria</taxon>
        <taxon>Burkholderiales</taxon>
        <taxon>Aquabacterium</taxon>
    </lineage>
</organism>
<protein>
    <submittedName>
        <fullName evidence="2">DUF4123 domain-containing protein</fullName>
    </submittedName>
</protein>
<evidence type="ECO:0000313" key="2">
    <source>
        <dbReference type="EMBL" id="RRS06145.1"/>
    </source>
</evidence>
<keyword evidence="3" id="KW-1185">Reference proteome</keyword>
<dbReference type="RefSeq" id="WP_125241288.1">
    <property type="nucleotide sequence ID" value="NZ_RSED01000001.1"/>
</dbReference>
<comment type="caution">
    <text evidence="2">The sequence shown here is derived from an EMBL/GenBank/DDBJ whole genome shotgun (WGS) entry which is preliminary data.</text>
</comment>
<name>A0A3R8U7B6_9BURK</name>
<dbReference type="EMBL" id="RSED01000001">
    <property type="protein sequence ID" value="RRS06145.1"/>
    <property type="molecule type" value="Genomic_DNA"/>
</dbReference>
<sequence length="182" mass="20197">MQQQSYAHLKSMLWASPAARAHAVISGAVVPDVRGLLDKADARGWDCLWRGALTPEKAAQAPYLVELNPEGAFTDWLLQECSSTYPGWGVIGLGPVNLMTMREHGRRLLDVTLPDGQRRRWTWHDPALWAPLLPKLDPQQLDAAYGPLTDWVMVGPKVWQWLSLSAGQLVVTPRECLPVANA</sequence>
<dbReference type="AlphaFoldDB" id="A0A3R8U7B6"/>
<reference evidence="2 3" key="1">
    <citation type="submission" date="2018-12" db="EMBL/GenBank/DDBJ databases">
        <title>The whole draft genome of Aquabacterium sp. SJQ9.</title>
        <authorList>
            <person name="Sun L."/>
            <person name="Gao X."/>
            <person name="Chen W."/>
            <person name="Huang K."/>
        </authorList>
    </citation>
    <scope>NUCLEOTIDE SEQUENCE [LARGE SCALE GENOMIC DNA]</scope>
    <source>
        <strain evidence="2 3">SJQ9</strain>
    </source>
</reference>
<gene>
    <name evidence="2" type="ORF">EIP75_00650</name>
</gene>
<dbReference type="Proteomes" id="UP000269265">
    <property type="component" value="Unassembled WGS sequence"/>
</dbReference>
<dbReference type="OrthoDB" id="8894104at2"/>
<accession>A0A3R8U7B6</accession>
<proteinExistence type="predicted"/>
<evidence type="ECO:0000313" key="3">
    <source>
        <dbReference type="Proteomes" id="UP000269265"/>
    </source>
</evidence>
<dbReference type="Pfam" id="PF13503">
    <property type="entry name" value="DUF4123"/>
    <property type="match status" value="1"/>
</dbReference>
<feature type="domain" description="DUF4123" evidence="1">
    <location>
        <begin position="23"/>
        <end position="142"/>
    </location>
</feature>